<keyword evidence="7 9" id="KW-0472">Membrane</keyword>
<feature type="transmembrane region" description="Helical" evidence="9">
    <location>
        <begin position="168"/>
        <end position="192"/>
    </location>
</feature>
<dbReference type="Pfam" id="PF03595">
    <property type="entry name" value="SLAC1"/>
    <property type="match status" value="1"/>
</dbReference>
<feature type="transmembrane region" description="Helical" evidence="9">
    <location>
        <begin position="131"/>
        <end position="156"/>
    </location>
</feature>
<evidence type="ECO:0000256" key="7">
    <source>
        <dbReference type="ARBA" id="ARBA00023136"/>
    </source>
</evidence>
<dbReference type="InterPro" id="IPR004695">
    <property type="entry name" value="SLAC1/Mae1/Ssu1/TehA"/>
</dbReference>
<dbReference type="PANTHER" id="PTHR31686:SF3">
    <property type="entry name" value="ACID TRANSPORT PROTEIN, PUTATIVE (AFU_ORTHOLOGUE AFUA_4G09410)-RELATED"/>
    <property type="match status" value="1"/>
</dbReference>
<keyword evidence="6 9" id="KW-1133">Transmembrane helix</keyword>
<evidence type="ECO:0000256" key="8">
    <source>
        <dbReference type="SAM" id="MobiDB-lite"/>
    </source>
</evidence>
<feature type="transmembrane region" description="Helical" evidence="9">
    <location>
        <begin position="286"/>
        <end position="313"/>
    </location>
</feature>
<dbReference type="PANTHER" id="PTHR31686">
    <property type="match status" value="1"/>
</dbReference>
<evidence type="ECO:0000256" key="9">
    <source>
        <dbReference type="SAM" id="Phobius"/>
    </source>
</evidence>
<name>A0A6A6S9H6_9PLEO</name>
<keyword evidence="3" id="KW-0813">Transport</keyword>
<dbReference type="InterPro" id="IPR051629">
    <property type="entry name" value="Sulfite_efflux_TDT"/>
</dbReference>
<feature type="region of interest" description="Disordered" evidence="8">
    <location>
        <begin position="390"/>
        <end position="413"/>
    </location>
</feature>
<evidence type="ECO:0000256" key="6">
    <source>
        <dbReference type="ARBA" id="ARBA00022989"/>
    </source>
</evidence>
<sequence length="413" mass="46158">MAPNDEDEGTRRLGSQHTSALDIAIKNFSPIWFSISMDTGIISIIMNLLPWQFNGLGILATIMFVWNLVLFSIFTLISIARLFRHGRHVQSELYDSTEQMSYQAAPAIAYLTLVAQVSLTCSTAWGHRFTILAYVLWWIGLVWTVTLCSWSVLFLSKYHFTENKRLPPAIFFPLIGVITQGTVGGLVVNYSAGLSATLAIPIIIVSFMLIGYSFFLSIMYYTIYFHQLLTVGPPQKATIPSMVVTIGPLGQFATSIQLLGTAASSKRLFADYNQGTFLTASAAESLTTICVVLALMAMGFGFLWITVAWYHVVESLVKRQLPFSLTWWSLIFPIGVYTTALLNLSKAMDSSGFRGLTAALLVFLLIVYFVNLFMTAYRIFTGHALGVPQEREQEKEEERNRRHQRSVENSSNA</sequence>
<evidence type="ECO:0000256" key="5">
    <source>
        <dbReference type="ARBA" id="ARBA00022692"/>
    </source>
</evidence>
<feature type="compositionally biased region" description="Basic and acidic residues" evidence="8">
    <location>
        <begin position="390"/>
        <end position="400"/>
    </location>
</feature>
<evidence type="ECO:0000313" key="11">
    <source>
        <dbReference type="Proteomes" id="UP000799753"/>
    </source>
</evidence>
<keyword evidence="11" id="KW-1185">Reference proteome</keyword>
<feature type="transmembrane region" description="Helical" evidence="9">
    <location>
        <begin position="198"/>
        <end position="221"/>
    </location>
</feature>
<evidence type="ECO:0000256" key="4">
    <source>
        <dbReference type="ARBA" id="ARBA00022475"/>
    </source>
</evidence>
<comment type="similarity">
    <text evidence="2">Belongs to the tellurite-resistance/dicarboxylate transporter (TDT) family.</text>
</comment>
<evidence type="ECO:0000256" key="1">
    <source>
        <dbReference type="ARBA" id="ARBA00004651"/>
    </source>
</evidence>
<feature type="transmembrane region" description="Helical" evidence="9">
    <location>
        <begin position="325"/>
        <end position="344"/>
    </location>
</feature>
<feature type="transmembrane region" description="Helical" evidence="9">
    <location>
        <begin position="57"/>
        <end position="83"/>
    </location>
</feature>
<dbReference type="Gene3D" id="1.50.10.150">
    <property type="entry name" value="Voltage-dependent anion channel"/>
    <property type="match status" value="1"/>
</dbReference>
<organism evidence="10 11">
    <name type="scientific">Massarina eburnea CBS 473.64</name>
    <dbReference type="NCBI Taxonomy" id="1395130"/>
    <lineage>
        <taxon>Eukaryota</taxon>
        <taxon>Fungi</taxon>
        <taxon>Dikarya</taxon>
        <taxon>Ascomycota</taxon>
        <taxon>Pezizomycotina</taxon>
        <taxon>Dothideomycetes</taxon>
        <taxon>Pleosporomycetidae</taxon>
        <taxon>Pleosporales</taxon>
        <taxon>Massarineae</taxon>
        <taxon>Massarinaceae</taxon>
        <taxon>Massarina</taxon>
    </lineage>
</organism>
<reference evidence="10" key="1">
    <citation type="journal article" date="2020" name="Stud. Mycol.">
        <title>101 Dothideomycetes genomes: a test case for predicting lifestyles and emergence of pathogens.</title>
        <authorList>
            <person name="Haridas S."/>
            <person name="Albert R."/>
            <person name="Binder M."/>
            <person name="Bloem J."/>
            <person name="Labutti K."/>
            <person name="Salamov A."/>
            <person name="Andreopoulos B."/>
            <person name="Baker S."/>
            <person name="Barry K."/>
            <person name="Bills G."/>
            <person name="Bluhm B."/>
            <person name="Cannon C."/>
            <person name="Castanera R."/>
            <person name="Culley D."/>
            <person name="Daum C."/>
            <person name="Ezra D."/>
            <person name="Gonzalez J."/>
            <person name="Henrissat B."/>
            <person name="Kuo A."/>
            <person name="Liang C."/>
            <person name="Lipzen A."/>
            <person name="Lutzoni F."/>
            <person name="Magnuson J."/>
            <person name="Mondo S."/>
            <person name="Nolan M."/>
            <person name="Ohm R."/>
            <person name="Pangilinan J."/>
            <person name="Park H.-J."/>
            <person name="Ramirez L."/>
            <person name="Alfaro M."/>
            <person name="Sun H."/>
            <person name="Tritt A."/>
            <person name="Yoshinaga Y."/>
            <person name="Zwiers L.-H."/>
            <person name="Turgeon B."/>
            <person name="Goodwin S."/>
            <person name="Spatafora J."/>
            <person name="Crous P."/>
            <person name="Grigoriev I."/>
        </authorList>
    </citation>
    <scope>NUCLEOTIDE SEQUENCE</scope>
    <source>
        <strain evidence="10">CBS 473.64</strain>
    </source>
</reference>
<dbReference type="EMBL" id="MU006778">
    <property type="protein sequence ID" value="KAF2644526.1"/>
    <property type="molecule type" value="Genomic_DNA"/>
</dbReference>
<evidence type="ECO:0000256" key="2">
    <source>
        <dbReference type="ARBA" id="ARBA00008566"/>
    </source>
</evidence>
<evidence type="ECO:0000256" key="3">
    <source>
        <dbReference type="ARBA" id="ARBA00022448"/>
    </source>
</evidence>
<dbReference type="Proteomes" id="UP000799753">
    <property type="component" value="Unassembled WGS sequence"/>
</dbReference>
<feature type="transmembrane region" description="Helical" evidence="9">
    <location>
        <begin position="104"/>
        <end position="125"/>
    </location>
</feature>
<dbReference type="AlphaFoldDB" id="A0A6A6S9H6"/>
<protein>
    <recommendedName>
        <fullName evidence="12">C4-dicarboxylate transporter/malic acid transport protein</fullName>
    </recommendedName>
</protein>
<feature type="transmembrane region" description="Helical" evidence="9">
    <location>
        <begin position="31"/>
        <end position="51"/>
    </location>
</feature>
<dbReference type="GO" id="GO:0000319">
    <property type="term" value="F:sulfite transmembrane transporter activity"/>
    <property type="evidence" value="ECO:0007669"/>
    <property type="project" value="TreeGrafter"/>
</dbReference>
<gene>
    <name evidence="10" type="ORF">P280DRAFT_173589</name>
</gene>
<dbReference type="CDD" id="cd09299">
    <property type="entry name" value="TDT"/>
    <property type="match status" value="1"/>
</dbReference>
<dbReference type="InterPro" id="IPR038665">
    <property type="entry name" value="Voltage-dep_anion_channel_sf"/>
</dbReference>
<proteinExistence type="inferred from homology"/>
<feature type="transmembrane region" description="Helical" evidence="9">
    <location>
        <begin position="356"/>
        <end position="380"/>
    </location>
</feature>
<dbReference type="OrthoDB" id="2901184at2759"/>
<keyword evidence="4" id="KW-1003">Cell membrane</keyword>
<evidence type="ECO:0008006" key="12">
    <source>
        <dbReference type="Google" id="ProtNLM"/>
    </source>
</evidence>
<dbReference type="GO" id="GO:0005886">
    <property type="term" value="C:plasma membrane"/>
    <property type="evidence" value="ECO:0007669"/>
    <property type="project" value="UniProtKB-SubCell"/>
</dbReference>
<comment type="subcellular location">
    <subcellularLocation>
        <location evidence="1">Cell membrane</location>
        <topology evidence="1">Multi-pass membrane protein</topology>
    </subcellularLocation>
</comment>
<evidence type="ECO:0000313" key="10">
    <source>
        <dbReference type="EMBL" id="KAF2644526.1"/>
    </source>
</evidence>
<accession>A0A6A6S9H6</accession>
<keyword evidence="5 9" id="KW-0812">Transmembrane</keyword>